<dbReference type="AlphaFoldDB" id="A0A061BEQ1"/>
<keyword evidence="2" id="KW-0436">Ligase</keyword>
<evidence type="ECO:0000259" key="8">
    <source>
        <dbReference type="Pfam" id="PF02875"/>
    </source>
</evidence>
<dbReference type="PANTHER" id="PTHR11136">
    <property type="entry name" value="FOLYLPOLYGLUTAMATE SYNTHASE-RELATED"/>
    <property type="match status" value="1"/>
</dbReference>
<dbReference type="SUPFAM" id="SSF53244">
    <property type="entry name" value="MurD-like peptide ligases, peptide-binding domain"/>
    <property type="match status" value="1"/>
</dbReference>
<organism evidence="9">
    <name type="scientific">Rhodotorula toruloides</name>
    <name type="common">Yeast</name>
    <name type="synonym">Rhodosporidium toruloides</name>
    <dbReference type="NCBI Taxonomy" id="5286"/>
    <lineage>
        <taxon>Eukaryota</taxon>
        <taxon>Fungi</taxon>
        <taxon>Dikarya</taxon>
        <taxon>Basidiomycota</taxon>
        <taxon>Pucciniomycotina</taxon>
        <taxon>Microbotryomycetes</taxon>
        <taxon>Sporidiobolales</taxon>
        <taxon>Sporidiobolaceae</taxon>
        <taxon>Rhodotorula</taxon>
    </lineage>
</organism>
<dbReference type="Pfam" id="PF02875">
    <property type="entry name" value="Mur_ligase_C"/>
    <property type="match status" value="1"/>
</dbReference>
<reference evidence="9" key="1">
    <citation type="journal article" date="2014" name="Genome Announc.">
        <title>Draft genome sequence of Rhodosporidium toruloides CECT1137, an oleaginous yeast of biotechnological interest.</title>
        <authorList>
            <person name="Morin N."/>
            <person name="Calcas X."/>
            <person name="Devillers H."/>
            <person name="Durrens P."/>
            <person name="Sherman D.J."/>
            <person name="Nicaud J.-M."/>
            <person name="Neuveglise C."/>
        </authorList>
    </citation>
    <scope>NUCLEOTIDE SEQUENCE</scope>
    <source>
        <strain evidence="9">CECT1137</strain>
    </source>
</reference>
<dbReference type="NCBIfam" id="TIGR01499">
    <property type="entry name" value="folC"/>
    <property type="match status" value="1"/>
</dbReference>
<name>A0A061BEQ1_RHOTO</name>
<evidence type="ECO:0000256" key="2">
    <source>
        <dbReference type="ARBA" id="ARBA00022598"/>
    </source>
</evidence>
<keyword evidence="6" id="KW-0460">Magnesium</keyword>
<keyword evidence="4" id="KW-0547">Nucleotide-binding</keyword>
<dbReference type="InterPro" id="IPR036615">
    <property type="entry name" value="Mur_ligase_C_dom_sf"/>
</dbReference>
<dbReference type="InterPro" id="IPR036565">
    <property type="entry name" value="Mur-like_cat_sf"/>
</dbReference>
<dbReference type="PROSITE" id="PS01011">
    <property type="entry name" value="FOLYLPOLYGLU_SYNT_1"/>
    <property type="match status" value="1"/>
</dbReference>
<sequence>MSSPTDQHDFTTTPPSTSMPGISLGLTRIHRLLYLLRSPHLATPVVHIAGTNGKGSVSAYLSSILSHSKLAVGRFNSPHLVDEWDCIQLHGGPVDEGLFLEAKKEVERVSEREGVGATSFEVLTATAFSLFARARPPLDVAVVEVGMGGSEDATNVVPAEKTLLSVVTAVELDHQKFLGDTVGEIATVKAGITREGGDVVLSVQAHQEATEAVKRVAAERGARVWQAGEAVIVADGEAGASREAVSLTFPPPPFAAIPLKATSVVPPLESPSPATSASVTARLPLPGSYQLQNSATAVLAAQLLRTHPRTLSLLPSLSHITDDSIRTGVEATRWPGRLSWETYNTSSGHQVPLLLDGAHNPSSAALLASYLASLPPALRPSTLVFALSAPRDPADVVRPLLRALAAHERRLRVVCCGFSTPIGMEWVRSTPASELAAAVKRIAAVQVEEAPDAEAALRLVEDRVPGEGSVVVAGSLYLVADAMRTLRRRQQAGENS</sequence>
<dbReference type="Gene3D" id="3.40.1190.10">
    <property type="entry name" value="Mur-like, catalytic domain"/>
    <property type="match status" value="1"/>
</dbReference>
<evidence type="ECO:0000256" key="7">
    <source>
        <dbReference type="SAM" id="MobiDB-lite"/>
    </source>
</evidence>
<dbReference type="UniPathway" id="UPA00850"/>
<gene>
    <name evidence="9" type="ORF">RHTO0S_17e03180g</name>
</gene>
<dbReference type="EMBL" id="LK052952">
    <property type="protein sequence ID" value="CDR48419.1"/>
    <property type="molecule type" value="Genomic_DNA"/>
</dbReference>
<dbReference type="PROSITE" id="PS01012">
    <property type="entry name" value="FOLYLPOLYGLU_SYNT_2"/>
    <property type="match status" value="1"/>
</dbReference>
<dbReference type="InterPro" id="IPR018109">
    <property type="entry name" value="Folylpolyglutamate_synth_CS"/>
</dbReference>
<evidence type="ECO:0000256" key="5">
    <source>
        <dbReference type="ARBA" id="ARBA00022840"/>
    </source>
</evidence>
<accession>A0A061BEQ1</accession>
<proteinExistence type="inferred from homology"/>
<dbReference type="OrthoDB" id="5212574at2759"/>
<dbReference type="GO" id="GO:0008841">
    <property type="term" value="F:dihydrofolate synthase activity"/>
    <property type="evidence" value="ECO:0007669"/>
    <property type="project" value="TreeGrafter"/>
</dbReference>
<evidence type="ECO:0000256" key="4">
    <source>
        <dbReference type="ARBA" id="ARBA00022741"/>
    </source>
</evidence>
<evidence type="ECO:0000313" key="9">
    <source>
        <dbReference type="EMBL" id="CDR48419.1"/>
    </source>
</evidence>
<dbReference type="Gene3D" id="3.90.190.20">
    <property type="entry name" value="Mur ligase, C-terminal domain"/>
    <property type="match status" value="1"/>
</dbReference>
<dbReference type="InterPro" id="IPR004101">
    <property type="entry name" value="Mur_ligase_C"/>
</dbReference>
<dbReference type="InterPro" id="IPR001645">
    <property type="entry name" value="Folylpolyglutamate_synth"/>
</dbReference>
<dbReference type="GO" id="GO:0004326">
    <property type="term" value="F:tetrahydrofolylpolyglutamate synthase activity"/>
    <property type="evidence" value="ECO:0007669"/>
    <property type="project" value="InterPro"/>
</dbReference>
<evidence type="ECO:0000256" key="6">
    <source>
        <dbReference type="ARBA" id="ARBA00022842"/>
    </source>
</evidence>
<comment type="similarity">
    <text evidence="1">Belongs to the folylpolyglutamate synthase family.</text>
</comment>
<dbReference type="SUPFAM" id="SSF53623">
    <property type="entry name" value="MurD-like peptide ligases, catalytic domain"/>
    <property type="match status" value="1"/>
</dbReference>
<dbReference type="GO" id="GO:0046872">
    <property type="term" value="F:metal ion binding"/>
    <property type="evidence" value="ECO:0007669"/>
    <property type="project" value="UniProtKB-KW"/>
</dbReference>
<dbReference type="PANTHER" id="PTHR11136:SF0">
    <property type="entry name" value="DIHYDROFOLATE SYNTHETASE-RELATED"/>
    <property type="match status" value="1"/>
</dbReference>
<evidence type="ECO:0000256" key="1">
    <source>
        <dbReference type="ARBA" id="ARBA00008276"/>
    </source>
</evidence>
<dbReference type="GO" id="GO:0005739">
    <property type="term" value="C:mitochondrion"/>
    <property type="evidence" value="ECO:0007669"/>
    <property type="project" value="TreeGrafter"/>
</dbReference>
<protein>
    <submittedName>
        <fullName evidence="9">RHTO0S17e03180g1_1</fullName>
    </submittedName>
</protein>
<keyword evidence="5" id="KW-0067">ATP-binding</keyword>
<feature type="compositionally biased region" description="Polar residues" evidence="7">
    <location>
        <begin position="1"/>
        <end position="20"/>
    </location>
</feature>
<feature type="region of interest" description="Disordered" evidence="7">
    <location>
        <begin position="1"/>
        <end position="22"/>
    </location>
</feature>
<dbReference type="GO" id="GO:0005524">
    <property type="term" value="F:ATP binding"/>
    <property type="evidence" value="ECO:0007669"/>
    <property type="project" value="UniProtKB-KW"/>
</dbReference>
<dbReference type="GO" id="GO:0005829">
    <property type="term" value="C:cytosol"/>
    <property type="evidence" value="ECO:0007669"/>
    <property type="project" value="TreeGrafter"/>
</dbReference>
<feature type="domain" description="Mur ligase C-terminal" evidence="8">
    <location>
        <begin position="349"/>
        <end position="475"/>
    </location>
</feature>
<evidence type="ECO:0000256" key="3">
    <source>
        <dbReference type="ARBA" id="ARBA00022723"/>
    </source>
</evidence>
<keyword evidence="3" id="KW-0479">Metal-binding</keyword>